<evidence type="ECO:0000313" key="1">
    <source>
        <dbReference type="EMBL" id="CEL92914.1"/>
    </source>
</evidence>
<organism evidence="1 2">
    <name type="scientific">Vitrella brassicaformis (strain CCMP3155)</name>
    <dbReference type="NCBI Taxonomy" id="1169540"/>
    <lineage>
        <taxon>Eukaryota</taxon>
        <taxon>Sar</taxon>
        <taxon>Alveolata</taxon>
        <taxon>Colpodellida</taxon>
        <taxon>Vitrellaceae</taxon>
        <taxon>Vitrella</taxon>
    </lineage>
</organism>
<protein>
    <recommendedName>
        <fullName evidence="3">Adenosine deaminase domain-containing protein</fullName>
    </recommendedName>
</protein>
<accession>A0A0G4EAD4</accession>
<gene>
    <name evidence="1" type="ORF">Vbra_11151</name>
</gene>
<keyword evidence="2" id="KW-1185">Reference proteome</keyword>
<dbReference type="AlphaFoldDB" id="A0A0G4EAD4"/>
<reference evidence="1 2" key="1">
    <citation type="submission" date="2014-11" db="EMBL/GenBank/DDBJ databases">
        <authorList>
            <person name="Zhu J."/>
            <person name="Qi W."/>
            <person name="Song R."/>
        </authorList>
    </citation>
    <scope>NUCLEOTIDE SEQUENCE [LARGE SCALE GENOMIC DNA]</scope>
</reference>
<dbReference type="Gene3D" id="3.20.20.140">
    <property type="entry name" value="Metal-dependent hydrolases"/>
    <property type="match status" value="1"/>
</dbReference>
<dbReference type="InterPro" id="IPR032466">
    <property type="entry name" value="Metal_Hydrolase"/>
</dbReference>
<evidence type="ECO:0000313" key="2">
    <source>
        <dbReference type="Proteomes" id="UP000041254"/>
    </source>
</evidence>
<dbReference type="InParanoid" id="A0A0G4EAD4"/>
<proteinExistence type="predicted"/>
<dbReference type="Proteomes" id="UP000041254">
    <property type="component" value="Unassembled WGS sequence"/>
</dbReference>
<evidence type="ECO:0008006" key="3">
    <source>
        <dbReference type="Google" id="ProtNLM"/>
    </source>
</evidence>
<dbReference type="EMBL" id="CDMY01000117">
    <property type="protein sequence ID" value="CEL92914.1"/>
    <property type="molecule type" value="Genomic_DNA"/>
</dbReference>
<dbReference type="VEuPathDB" id="CryptoDB:Vbra_11151"/>
<dbReference type="SUPFAM" id="SSF51556">
    <property type="entry name" value="Metallo-dependent hydrolases"/>
    <property type="match status" value="1"/>
</dbReference>
<sequence length="91" mass="10630">MWRKTTSDRDVEDTWYFKMPKVELHCHLEGSFPFSLVVDEYRRQGIPLPSDDEAALREYFLIERPSSISTASWTSSPICRRSSATWMPSRG</sequence>
<dbReference type="OrthoDB" id="272271at2759"/>
<name>A0A0G4EAD4_VITBC</name>